<gene>
    <name evidence="1" type="ORF">ElyMa_006632300</name>
</gene>
<accession>A0AAV4II49</accession>
<dbReference type="EMBL" id="BMAT01013304">
    <property type="protein sequence ID" value="GFS09829.1"/>
    <property type="molecule type" value="Genomic_DNA"/>
</dbReference>
<dbReference type="GO" id="GO:0003964">
    <property type="term" value="F:RNA-directed DNA polymerase activity"/>
    <property type="evidence" value="ECO:0007669"/>
    <property type="project" value="UniProtKB-KW"/>
</dbReference>
<keyword evidence="1" id="KW-0808">Transferase</keyword>
<name>A0AAV4II49_9GAST</name>
<dbReference type="Proteomes" id="UP000762676">
    <property type="component" value="Unassembled WGS sequence"/>
</dbReference>
<organism evidence="1 2">
    <name type="scientific">Elysia marginata</name>
    <dbReference type="NCBI Taxonomy" id="1093978"/>
    <lineage>
        <taxon>Eukaryota</taxon>
        <taxon>Metazoa</taxon>
        <taxon>Spiralia</taxon>
        <taxon>Lophotrochozoa</taxon>
        <taxon>Mollusca</taxon>
        <taxon>Gastropoda</taxon>
        <taxon>Heterobranchia</taxon>
        <taxon>Euthyneura</taxon>
        <taxon>Panpulmonata</taxon>
        <taxon>Sacoglossa</taxon>
        <taxon>Placobranchoidea</taxon>
        <taxon>Plakobranchidae</taxon>
        <taxon>Elysia</taxon>
    </lineage>
</organism>
<keyword evidence="1" id="KW-0548">Nucleotidyltransferase</keyword>
<proteinExistence type="predicted"/>
<keyword evidence="2" id="KW-1185">Reference proteome</keyword>
<reference evidence="1 2" key="1">
    <citation type="journal article" date="2021" name="Elife">
        <title>Chloroplast acquisition without the gene transfer in kleptoplastic sea slugs, Plakobranchus ocellatus.</title>
        <authorList>
            <person name="Maeda T."/>
            <person name="Takahashi S."/>
            <person name="Yoshida T."/>
            <person name="Shimamura S."/>
            <person name="Takaki Y."/>
            <person name="Nagai Y."/>
            <person name="Toyoda A."/>
            <person name="Suzuki Y."/>
            <person name="Arimoto A."/>
            <person name="Ishii H."/>
            <person name="Satoh N."/>
            <person name="Nishiyama T."/>
            <person name="Hasebe M."/>
            <person name="Maruyama T."/>
            <person name="Minagawa J."/>
            <person name="Obokata J."/>
            <person name="Shigenobu S."/>
        </authorList>
    </citation>
    <scope>NUCLEOTIDE SEQUENCE [LARGE SCALE GENOMIC DNA]</scope>
</reference>
<protein>
    <submittedName>
        <fullName evidence="1">Reverse transcriptase-like protein</fullName>
    </submittedName>
</protein>
<evidence type="ECO:0000313" key="2">
    <source>
        <dbReference type="Proteomes" id="UP000762676"/>
    </source>
</evidence>
<comment type="caution">
    <text evidence="1">The sequence shown here is derived from an EMBL/GenBank/DDBJ whole genome shotgun (WGS) entry which is preliminary data.</text>
</comment>
<keyword evidence="1" id="KW-0695">RNA-directed DNA polymerase</keyword>
<sequence>MKKLAGTTWKADGAASILRRLHTGMIRPVLGYSIAAWGNTTKANLNRVSKVQHQAACIMTWSMKPTPIIAAGNPPGISHHFHTWTKPQPPKAAPVQNTED</sequence>
<dbReference type="AlphaFoldDB" id="A0AAV4II49"/>
<evidence type="ECO:0000313" key="1">
    <source>
        <dbReference type="EMBL" id="GFS09829.1"/>
    </source>
</evidence>